<organism evidence="14 15">
    <name type="scientific">Criibacterium bergeronii</name>
    <dbReference type="NCBI Taxonomy" id="1871336"/>
    <lineage>
        <taxon>Bacteria</taxon>
        <taxon>Bacillati</taxon>
        <taxon>Bacillota</taxon>
        <taxon>Clostridia</taxon>
        <taxon>Peptostreptococcales</taxon>
        <taxon>Filifactoraceae</taxon>
        <taxon>Criibacterium</taxon>
    </lineage>
</organism>
<comment type="subunit">
    <text evidence="8">Oligomerizes as a right-handed, spiral filament on DNA at oriC.</text>
</comment>
<dbReference type="SMART" id="SM00382">
    <property type="entry name" value="AAA"/>
    <property type="match status" value="1"/>
</dbReference>
<evidence type="ECO:0000256" key="4">
    <source>
        <dbReference type="ARBA" id="ARBA00022741"/>
    </source>
</evidence>
<comment type="similarity">
    <text evidence="1 8 11">Belongs to the DnaA family.</text>
</comment>
<dbReference type="InterPro" id="IPR003593">
    <property type="entry name" value="AAA+_ATPase"/>
</dbReference>
<feature type="region of interest" description="Domain I, interacts with DnaA modulators" evidence="8">
    <location>
        <begin position="1"/>
        <end position="84"/>
    </location>
</feature>
<evidence type="ECO:0000256" key="6">
    <source>
        <dbReference type="ARBA" id="ARBA00023121"/>
    </source>
</evidence>
<accession>A0A371IM25</accession>
<evidence type="ECO:0000259" key="12">
    <source>
        <dbReference type="SMART" id="SM00382"/>
    </source>
</evidence>
<dbReference type="FunFam" id="3.40.50.300:FF:000668">
    <property type="entry name" value="Chromosomal replication initiator protein DnaA"/>
    <property type="match status" value="1"/>
</dbReference>
<comment type="subcellular location">
    <subcellularLocation>
        <location evidence="8">Cytoplasm</location>
    </subcellularLocation>
</comment>
<dbReference type="CDD" id="cd00009">
    <property type="entry name" value="AAA"/>
    <property type="match status" value="1"/>
</dbReference>
<dbReference type="AlphaFoldDB" id="A0A371IM25"/>
<reference evidence="14 15" key="1">
    <citation type="journal article" date="2016" name="Genome Announc.">
        <title>Draft Genome Sequence of Criibacterium bergeronii gen. nov., sp. nov., Strain CCRI-22567T, Isolated from a Vaginal Sample from a Woman with Bacterial Vaginosis.</title>
        <authorList>
            <person name="Maheux A.F."/>
            <person name="Berube E."/>
            <person name="Boudreau D.K."/>
            <person name="Raymond F."/>
            <person name="Corbeil J."/>
            <person name="Roy P.H."/>
            <person name="Boissinot M."/>
            <person name="Omar R.F."/>
        </authorList>
    </citation>
    <scope>NUCLEOTIDE SEQUENCE [LARGE SCALE GENOMIC DNA]</scope>
    <source>
        <strain evidence="14 15">CCRI-22567</strain>
    </source>
</reference>
<dbReference type="Gene3D" id="1.10.1750.10">
    <property type="match status" value="1"/>
</dbReference>
<feature type="domain" description="AAA+ ATPase" evidence="12">
    <location>
        <begin position="136"/>
        <end position="265"/>
    </location>
</feature>
<dbReference type="PRINTS" id="PR00051">
    <property type="entry name" value="DNAA"/>
</dbReference>
<comment type="caution">
    <text evidence="14">The sequence shown here is derived from an EMBL/GenBank/DDBJ whole genome shotgun (WGS) entry which is preliminary data.</text>
</comment>
<evidence type="ECO:0000256" key="5">
    <source>
        <dbReference type="ARBA" id="ARBA00022840"/>
    </source>
</evidence>
<dbReference type="Pfam" id="PF08299">
    <property type="entry name" value="Bac_DnaA_C"/>
    <property type="match status" value="1"/>
</dbReference>
<feature type="region of interest" description="Domain IV, binds dsDNA" evidence="8">
    <location>
        <begin position="320"/>
        <end position="445"/>
    </location>
</feature>
<evidence type="ECO:0000256" key="3">
    <source>
        <dbReference type="ARBA" id="ARBA00022705"/>
    </source>
</evidence>
<evidence type="ECO:0000256" key="10">
    <source>
        <dbReference type="RuleBase" id="RU000577"/>
    </source>
</evidence>
<keyword evidence="4 8" id="KW-0547">Nucleotide-binding</keyword>
<dbReference type="EMBL" id="MBEW02000006">
    <property type="protein sequence ID" value="RDY21555.1"/>
    <property type="molecule type" value="Genomic_DNA"/>
</dbReference>
<dbReference type="InterPro" id="IPR018312">
    <property type="entry name" value="Chromosome_initiator_DnaA_CS"/>
</dbReference>
<name>A0A371IM25_9FIRM</name>
<feature type="binding site" evidence="8">
    <location>
        <position position="151"/>
    </location>
    <ligand>
        <name>ATP</name>
        <dbReference type="ChEBI" id="CHEBI:30616"/>
    </ligand>
</feature>
<feature type="binding site" evidence="8">
    <location>
        <position position="150"/>
    </location>
    <ligand>
        <name>ATP</name>
        <dbReference type="ChEBI" id="CHEBI:30616"/>
    </ligand>
</feature>
<dbReference type="HAMAP" id="MF_00377">
    <property type="entry name" value="DnaA_bact"/>
    <property type="match status" value="1"/>
</dbReference>
<dbReference type="PANTHER" id="PTHR30050">
    <property type="entry name" value="CHROMOSOMAL REPLICATION INITIATOR PROTEIN DNAA"/>
    <property type="match status" value="1"/>
</dbReference>
<evidence type="ECO:0000256" key="9">
    <source>
        <dbReference type="NCBIfam" id="TIGR00362"/>
    </source>
</evidence>
<dbReference type="Proteomes" id="UP000093352">
    <property type="component" value="Unassembled WGS sequence"/>
</dbReference>
<comment type="domain">
    <text evidence="8">Domain I is involved in oligomerization and binding regulators, domain II is flexibile and of varying length in different bacteria, domain III forms the AAA+ region, while domain IV binds dsDNA.</text>
</comment>
<dbReference type="InterPro" id="IPR010921">
    <property type="entry name" value="Trp_repressor/repl_initiator"/>
</dbReference>
<dbReference type="SMART" id="SM00760">
    <property type="entry name" value="Bac_DnaA_C"/>
    <property type="match status" value="1"/>
</dbReference>
<keyword evidence="7 8" id="KW-0238">DNA-binding</keyword>
<dbReference type="Gene3D" id="3.40.50.300">
    <property type="entry name" value="P-loop containing nucleotide triphosphate hydrolases"/>
    <property type="match status" value="1"/>
</dbReference>
<dbReference type="GO" id="GO:0006270">
    <property type="term" value="P:DNA replication initiation"/>
    <property type="evidence" value="ECO:0007669"/>
    <property type="project" value="UniProtKB-UniRule"/>
</dbReference>
<dbReference type="NCBIfam" id="TIGR00362">
    <property type="entry name" value="DnaA"/>
    <property type="match status" value="1"/>
</dbReference>
<comment type="caution">
    <text evidence="8">Lacks conserved residue(s) required for the propagation of feature annotation.</text>
</comment>
<dbReference type="Gene3D" id="3.30.300.180">
    <property type="match status" value="1"/>
</dbReference>
<feature type="binding site" evidence="8">
    <location>
        <position position="147"/>
    </location>
    <ligand>
        <name>ATP</name>
        <dbReference type="ChEBI" id="CHEBI:30616"/>
    </ligand>
</feature>
<dbReference type="GO" id="GO:0005524">
    <property type="term" value="F:ATP binding"/>
    <property type="evidence" value="ECO:0007669"/>
    <property type="project" value="UniProtKB-UniRule"/>
</dbReference>
<dbReference type="GO" id="GO:0005886">
    <property type="term" value="C:plasma membrane"/>
    <property type="evidence" value="ECO:0007669"/>
    <property type="project" value="TreeGrafter"/>
</dbReference>
<evidence type="ECO:0000313" key="14">
    <source>
        <dbReference type="EMBL" id="RDY21555.1"/>
    </source>
</evidence>
<evidence type="ECO:0000256" key="11">
    <source>
        <dbReference type="RuleBase" id="RU004227"/>
    </source>
</evidence>
<dbReference type="InterPro" id="IPR038454">
    <property type="entry name" value="DnaA_N_sf"/>
</dbReference>
<sequence length="445" mass="51342">MDGLTIWKNILNLFKENVGKDYYRTMFGDEVLKYYDYIHGTIYLMCENDFVRDNVEKNLEKLYAVAKRLDFNDLKIKPIRSDQEIVTSYKKLENSQDGIIDKFTFDSFVTGPSNKFAYAACVSVAEMPSFESPKNAYNPLFLYGGAGLGKTHLMHAIGNEIKNKNKGYKILYLSSETFTNELITALKEKKNEEFRDKYRNLDCLLIDDIQFIARKESTQEEIFYTFEALHKANKQIIISSDKPPKEIATLESRLSSRFQSGLTVDIQPPDFETRMAILRKKSELDEKYVSDDILVLIAKNIKSNIRELEGALNKVWAISSMMKEPITYDLAIDALKDFFDATAVTRLDINAIKNIVAQNFNISIEDFASERRTKDIAYPRQIAMYMARELTDMSLPSIGREFGDRDHTTVMHAHKKIKKDIMQQKDGVDIKINNMIRTLKQNVDN</sequence>
<dbReference type="InterPro" id="IPR013159">
    <property type="entry name" value="DnaA_C"/>
</dbReference>
<dbReference type="GO" id="GO:0003688">
    <property type="term" value="F:DNA replication origin binding"/>
    <property type="evidence" value="ECO:0007669"/>
    <property type="project" value="UniProtKB-UniRule"/>
</dbReference>
<dbReference type="Gene3D" id="1.10.8.60">
    <property type="match status" value="1"/>
</dbReference>
<gene>
    <name evidence="8" type="primary">dnaA</name>
    <name evidence="14" type="ORF">BBG48_004180</name>
</gene>
<evidence type="ECO:0000256" key="2">
    <source>
        <dbReference type="ARBA" id="ARBA00022490"/>
    </source>
</evidence>
<feature type="domain" description="Chromosomal replication initiator DnaA C-terminal" evidence="13">
    <location>
        <begin position="348"/>
        <end position="417"/>
    </location>
</feature>
<dbReference type="InterPro" id="IPR020591">
    <property type="entry name" value="Chromosome_initiator_DnaA-like"/>
</dbReference>
<dbReference type="Pfam" id="PF00308">
    <property type="entry name" value="Bac_DnaA"/>
    <property type="match status" value="1"/>
</dbReference>
<dbReference type="STRING" id="1871336.BBG48_01875"/>
<dbReference type="SUPFAM" id="SSF52540">
    <property type="entry name" value="P-loop containing nucleoside triphosphate hydrolases"/>
    <property type="match status" value="1"/>
</dbReference>
<dbReference type="InterPro" id="IPR013317">
    <property type="entry name" value="DnaA_dom"/>
</dbReference>
<keyword evidence="5 8" id="KW-0067">ATP-binding</keyword>
<dbReference type="GO" id="GO:0008289">
    <property type="term" value="F:lipid binding"/>
    <property type="evidence" value="ECO:0007669"/>
    <property type="project" value="UniProtKB-KW"/>
</dbReference>
<evidence type="ECO:0000256" key="7">
    <source>
        <dbReference type="ARBA" id="ARBA00023125"/>
    </source>
</evidence>
<dbReference type="InterPro" id="IPR001957">
    <property type="entry name" value="Chromosome_initiator_DnaA"/>
</dbReference>
<evidence type="ECO:0000313" key="15">
    <source>
        <dbReference type="Proteomes" id="UP000093352"/>
    </source>
</evidence>
<dbReference type="GO" id="GO:0006275">
    <property type="term" value="P:regulation of DNA replication"/>
    <property type="evidence" value="ECO:0007669"/>
    <property type="project" value="UniProtKB-UniRule"/>
</dbReference>
<dbReference type="PROSITE" id="PS01008">
    <property type="entry name" value="DNAA"/>
    <property type="match status" value="1"/>
</dbReference>
<dbReference type="RefSeq" id="WP_068912333.1">
    <property type="nucleotide sequence ID" value="NZ_MBEW02000006.1"/>
</dbReference>
<dbReference type="PANTHER" id="PTHR30050:SF2">
    <property type="entry name" value="CHROMOSOMAL REPLICATION INITIATOR PROTEIN DNAA"/>
    <property type="match status" value="1"/>
</dbReference>
<comment type="function">
    <text evidence="8 10">Plays an essential role in the initiation and regulation of chromosomal replication. ATP-DnaA binds to the origin of replication (oriC) to initiate formation of the DNA replication initiation complex once per cell cycle. Binds the DnaA box (a 9 base pair repeat at the origin) and separates the double-stranded (ds)DNA. Forms a right-handed helical filament on oriC DNA; dsDNA binds to the exterior of the filament while single-stranded (ss)DNA is stabiized in the filament's interior. The ATP-DnaA-oriC complex binds and stabilizes one strand of the AT-rich DNA unwinding element (DUE), permitting loading of DNA polymerase. After initiation quickly degrades to an ADP-DnaA complex that is not apt for DNA replication. Binds acidic phospholipids.</text>
</comment>
<feature type="binding site" evidence="8">
    <location>
        <position position="149"/>
    </location>
    <ligand>
        <name>ATP</name>
        <dbReference type="ChEBI" id="CHEBI:30616"/>
    </ligand>
</feature>
<keyword evidence="3 8" id="KW-0235">DNA replication</keyword>
<dbReference type="SUPFAM" id="SSF48295">
    <property type="entry name" value="TrpR-like"/>
    <property type="match status" value="1"/>
</dbReference>
<dbReference type="GO" id="GO:0005737">
    <property type="term" value="C:cytoplasm"/>
    <property type="evidence" value="ECO:0007669"/>
    <property type="project" value="UniProtKB-SubCell"/>
</dbReference>
<keyword evidence="15" id="KW-1185">Reference proteome</keyword>
<evidence type="ECO:0000259" key="13">
    <source>
        <dbReference type="SMART" id="SM00760"/>
    </source>
</evidence>
<dbReference type="InterPro" id="IPR027417">
    <property type="entry name" value="P-loop_NTPase"/>
</dbReference>
<keyword evidence="2 8" id="KW-0963">Cytoplasm</keyword>
<keyword evidence="6 8" id="KW-0446">Lipid-binding</keyword>
<evidence type="ECO:0000256" key="8">
    <source>
        <dbReference type="HAMAP-Rule" id="MF_00377"/>
    </source>
</evidence>
<protein>
    <recommendedName>
        <fullName evidence="8 9">Chromosomal replication initiator protein DnaA</fullName>
    </recommendedName>
</protein>
<proteinExistence type="inferred from homology"/>
<evidence type="ECO:0000256" key="1">
    <source>
        <dbReference type="ARBA" id="ARBA00006583"/>
    </source>
</evidence>
<dbReference type="CDD" id="cd06571">
    <property type="entry name" value="Bac_DnaA_C"/>
    <property type="match status" value="1"/>
</dbReference>